<evidence type="ECO:0000256" key="2">
    <source>
        <dbReference type="ARBA" id="ARBA00009696"/>
    </source>
</evidence>
<comment type="subcellular location">
    <subcellularLocation>
        <location evidence="1 13">Cell outer membrane</location>
        <topology evidence="1 13">Lipid-anchor</topology>
    </subcellularLocation>
</comment>
<protein>
    <recommendedName>
        <fullName evidence="4 13">Outer-membrane lipoprotein LolB</fullName>
    </recommendedName>
</protein>
<comment type="caution">
    <text evidence="15">The sequence shown here is derived from an EMBL/GenBank/DDBJ whole genome shotgun (WGS) entry which is preliminary data.</text>
</comment>
<evidence type="ECO:0000313" key="16">
    <source>
        <dbReference type="Proteomes" id="UP001589813"/>
    </source>
</evidence>
<dbReference type="EMBL" id="JBHLXP010000001">
    <property type="protein sequence ID" value="MFC0047609.1"/>
    <property type="molecule type" value="Genomic_DNA"/>
</dbReference>
<evidence type="ECO:0000256" key="5">
    <source>
        <dbReference type="ARBA" id="ARBA00022448"/>
    </source>
</evidence>
<evidence type="ECO:0000256" key="4">
    <source>
        <dbReference type="ARBA" id="ARBA00016202"/>
    </source>
</evidence>
<dbReference type="Pfam" id="PF03550">
    <property type="entry name" value="LolB"/>
    <property type="match status" value="1"/>
</dbReference>
<accession>A0ABV6B9Q7</accession>
<dbReference type="Gene3D" id="2.50.20.10">
    <property type="entry name" value="Lipoprotein localisation LolA/LolB/LppX"/>
    <property type="match status" value="1"/>
</dbReference>
<dbReference type="RefSeq" id="WP_377241035.1">
    <property type="nucleotide sequence ID" value="NZ_JBHLXP010000001.1"/>
</dbReference>
<evidence type="ECO:0000256" key="7">
    <source>
        <dbReference type="ARBA" id="ARBA00022927"/>
    </source>
</evidence>
<dbReference type="NCBIfam" id="TIGR00548">
    <property type="entry name" value="lolB"/>
    <property type="match status" value="1"/>
</dbReference>
<keyword evidence="9 13" id="KW-0564">Palmitate</keyword>
<comment type="similarity">
    <text evidence="2 13">Belongs to the LolB family.</text>
</comment>
<evidence type="ECO:0000256" key="6">
    <source>
        <dbReference type="ARBA" id="ARBA00022729"/>
    </source>
</evidence>
<dbReference type="PROSITE" id="PS51257">
    <property type="entry name" value="PROKAR_LIPOPROTEIN"/>
    <property type="match status" value="1"/>
</dbReference>
<evidence type="ECO:0000256" key="13">
    <source>
        <dbReference type="HAMAP-Rule" id="MF_00233"/>
    </source>
</evidence>
<sequence>MFLKQNLWAGCLLGLLLTGCASQPAPQVSRPLPAVEREQALDAMTEYKVVAALGVKAPGENVSGTLNWQQNGEYYQASMTNFLGLTVFELETHQQGATVKVDGQTHQAMSAGALLDYLSGWSLPIEEMQLWLKGLPGPSSENLQRDGMGRLTSFTLTDSRSRQWQVSYSDFFPDAKSLPRKMQLQSGETRLKLVIREWQP</sequence>
<evidence type="ECO:0000256" key="11">
    <source>
        <dbReference type="ARBA" id="ARBA00023237"/>
    </source>
</evidence>
<evidence type="ECO:0000256" key="10">
    <source>
        <dbReference type="ARBA" id="ARBA00023186"/>
    </source>
</evidence>
<keyword evidence="7 13" id="KW-0653">Protein transport</keyword>
<keyword evidence="12 13" id="KW-0449">Lipoprotein</keyword>
<dbReference type="SUPFAM" id="SSF89392">
    <property type="entry name" value="Prokaryotic lipoproteins and lipoprotein localization factors"/>
    <property type="match status" value="1"/>
</dbReference>
<feature type="signal peptide" evidence="14">
    <location>
        <begin position="1"/>
        <end position="24"/>
    </location>
</feature>
<evidence type="ECO:0000256" key="12">
    <source>
        <dbReference type="ARBA" id="ARBA00023288"/>
    </source>
</evidence>
<evidence type="ECO:0000256" key="9">
    <source>
        <dbReference type="ARBA" id="ARBA00023139"/>
    </source>
</evidence>
<dbReference type="CDD" id="cd16326">
    <property type="entry name" value="LolB"/>
    <property type="match status" value="1"/>
</dbReference>
<reference evidence="15 16" key="1">
    <citation type="submission" date="2024-09" db="EMBL/GenBank/DDBJ databases">
        <authorList>
            <person name="Sun Q."/>
            <person name="Mori K."/>
        </authorList>
    </citation>
    <scope>NUCLEOTIDE SEQUENCE [LARGE SCALE GENOMIC DNA]</scope>
    <source>
        <strain evidence="15 16">KCTC 23315</strain>
    </source>
</reference>
<dbReference type="InterPro" id="IPR004565">
    <property type="entry name" value="OM_lipoprot_LolB"/>
</dbReference>
<dbReference type="InterPro" id="IPR029046">
    <property type="entry name" value="LolA/LolB/LppX"/>
</dbReference>
<name>A0ABV6B9Q7_9GAMM</name>
<keyword evidence="6 13" id="KW-0732">Signal</keyword>
<keyword evidence="11 13" id="KW-0998">Cell outer membrane</keyword>
<dbReference type="Proteomes" id="UP001589813">
    <property type="component" value="Unassembled WGS sequence"/>
</dbReference>
<gene>
    <name evidence="13 15" type="primary">lolB</name>
    <name evidence="15" type="ORF">ACFFJP_04810</name>
</gene>
<proteinExistence type="inferred from homology"/>
<feature type="chain" id="PRO_5045612255" description="Outer-membrane lipoprotein LolB" evidence="14">
    <location>
        <begin position="25"/>
        <end position="200"/>
    </location>
</feature>
<evidence type="ECO:0000256" key="8">
    <source>
        <dbReference type="ARBA" id="ARBA00023136"/>
    </source>
</evidence>
<keyword evidence="8 13" id="KW-0472">Membrane</keyword>
<keyword evidence="10 13" id="KW-0143">Chaperone</keyword>
<organism evidence="15 16">
    <name type="scientific">Rheinheimera tilapiae</name>
    <dbReference type="NCBI Taxonomy" id="875043"/>
    <lineage>
        <taxon>Bacteria</taxon>
        <taxon>Pseudomonadati</taxon>
        <taxon>Pseudomonadota</taxon>
        <taxon>Gammaproteobacteria</taxon>
        <taxon>Chromatiales</taxon>
        <taxon>Chromatiaceae</taxon>
        <taxon>Rheinheimera</taxon>
    </lineage>
</organism>
<comment type="function">
    <text evidence="13">Plays a critical role in the incorporation of lipoproteins in the outer membrane after they are released by the LolA protein.</text>
</comment>
<evidence type="ECO:0000256" key="1">
    <source>
        <dbReference type="ARBA" id="ARBA00004459"/>
    </source>
</evidence>
<evidence type="ECO:0000256" key="3">
    <source>
        <dbReference type="ARBA" id="ARBA00011245"/>
    </source>
</evidence>
<evidence type="ECO:0000313" key="15">
    <source>
        <dbReference type="EMBL" id="MFC0047609.1"/>
    </source>
</evidence>
<evidence type="ECO:0000256" key="14">
    <source>
        <dbReference type="SAM" id="SignalP"/>
    </source>
</evidence>
<comment type="subunit">
    <text evidence="3 13">Monomer.</text>
</comment>
<keyword evidence="16" id="KW-1185">Reference proteome</keyword>
<dbReference type="HAMAP" id="MF_00233">
    <property type="entry name" value="LolB"/>
    <property type="match status" value="1"/>
</dbReference>
<keyword evidence="5 13" id="KW-0813">Transport</keyword>